<dbReference type="GeneID" id="18934152"/>
<dbReference type="FunCoup" id="F4RLD2">
    <property type="interactions" value="157"/>
</dbReference>
<evidence type="ECO:0000313" key="9">
    <source>
        <dbReference type="EMBL" id="EGG06887.1"/>
    </source>
</evidence>
<organism evidence="10">
    <name type="scientific">Melampsora larici-populina (strain 98AG31 / pathotype 3-4-7)</name>
    <name type="common">Poplar leaf rust fungus</name>
    <dbReference type="NCBI Taxonomy" id="747676"/>
    <lineage>
        <taxon>Eukaryota</taxon>
        <taxon>Fungi</taxon>
        <taxon>Dikarya</taxon>
        <taxon>Basidiomycota</taxon>
        <taxon>Pucciniomycotina</taxon>
        <taxon>Pucciniomycetes</taxon>
        <taxon>Pucciniales</taxon>
        <taxon>Melampsoraceae</taxon>
        <taxon>Melampsora</taxon>
    </lineage>
</organism>
<gene>
    <name evidence="9" type="ORF">MELLADRAFT_86329</name>
</gene>
<dbReference type="Proteomes" id="UP000001072">
    <property type="component" value="Unassembled WGS sequence"/>
</dbReference>
<dbReference type="GO" id="GO:0061617">
    <property type="term" value="C:MICOS complex"/>
    <property type="evidence" value="ECO:0007669"/>
    <property type="project" value="UniProtKB-UniRule"/>
</dbReference>
<sequence length="68" mass="7142">MAASRPSTSENILSEQTDVCVANAIVKTGIGFGAGVVLSAILFQRKCIVSYCAVTSHFLLISLHMLAS</sequence>
<evidence type="ECO:0000313" key="10">
    <source>
        <dbReference type="Proteomes" id="UP000001072"/>
    </source>
</evidence>
<feature type="transmembrane region" description="Helical" evidence="8">
    <location>
        <begin position="48"/>
        <end position="67"/>
    </location>
</feature>
<evidence type="ECO:0000256" key="1">
    <source>
        <dbReference type="ARBA" id="ARBA00002689"/>
    </source>
</evidence>
<comment type="subunit">
    <text evidence="8">Component of the mitochondrial contact site and cristae organizing system (MICOS) complex.</text>
</comment>
<keyword evidence="6 8" id="KW-0496">Mitochondrion</keyword>
<keyword evidence="7 8" id="KW-0472">Membrane</keyword>
<comment type="similarity">
    <text evidence="2 8">Belongs to the MICOS complex subunit Mic10 family.</text>
</comment>
<dbReference type="STRING" id="747676.F4RLD2"/>
<evidence type="ECO:0000256" key="3">
    <source>
        <dbReference type="ARBA" id="ARBA00022692"/>
    </source>
</evidence>
<name>F4RLD2_MELLP</name>
<accession>F4RLD2</accession>
<comment type="function">
    <text evidence="1 8">Component of the MICOS complex, a large protein complex of the mitochondrial inner membrane that plays crucial roles in the maintenance of crista junctions, inner membrane architecture, and formation of contact sites to the outer membrane.</text>
</comment>
<evidence type="ECO:0000256" key="7">
    <source>
        <dbReference type="ARBA" id="ARBA00023136"/>
    </source>
</evidence>
<keyword evidence="4 8" id="KW-0999">Mitochondrion inner membrane</keyword>
<comment type="caution">
    <text evidence="8">Lacks conserved residue(s) required for the propagation of feature annotation.</text>
</comment>
<dbReference type="VEuPathDB" id="FungiDB:MELLADRAFT_86329"/>
<keyword evidence="3 8" id="KW-0812">Transmembrane</keyword>
<dbReference type="EMBL" id="GL883106">
    <property type="protein sequence ID" value="EGG06887.1"/>
    <property type="molecule type" value="Genomic_DNA"/>
</dbReference>
<dbReference type="AlphaFoldDB" id="F4RLD2"/>
<dbReference type="InParanoid" id="F4RLD2"/>
<dbReference type="InterPro" id="IPR007512">
    <property type="entry name" value="Mic10"/>
</dbReference>
<dbReference type="HOGENOM" id="CLU_2794464_0_0_1"/>
<feature type="transmembrane region" description="Helical" evidence="8">
    <location>
        <begin position="21"/>
        <end position="42"/>
    </location>
</feature>
<dbReference type="OrthoDB" id="1916310at2759"/>
<evidence type="ECO:0000256" key="4">
    <source>
        <dbReference type="ARBA" id="ARBA00022792"/>
    </source>
</evidence>
<protein>
    <recommendedName>
        <fullName evidence="8">MICOS complex subunit MIC10</fullName>
    </recommendedName>
</protein>
<reference evidence="10" key="1">
    <citation type="journal article" date="2011" name="Proc. Natl. Acad. Sci. U.S.A.">
        <title>Obligate biotrophy features unraveled by the genomic analysis of rust fungi.</title>
        <authorList>
            <person name="Duplessis S."/>
            <person name="Cuomo C.A."/>
            <person name="Lin Y.-C."/>
            <person name="Aerts A."/>
            <person name="Tisserant E."/>
            <person name="Veneault-Fourrey C."/>
            <person name="Joly D.L."/>
            <person name="Hacquard S."/>
            <person name="Amselem J."/>
            <person name="Cantarel B.L."/>
            <person name="Chiu R."/>
            <person name="Coutinho P.M."/>
            <person name="Feau N."/>
            <person name="Field M."/>
            <person name="Frey P."/>
            <person name="Gelhaye E."/>
            <person name="Goldberg J."/>
            <person name="Grabherr M.G."/>
            <person name="Kodira C.D."/>
            <person name="Kohler A."/>
            <person name="Kuees U."/>
            <person name="Lindquist E.A."/>
            <person name="Lucas S.M."/>
            <person name="Mago R."/>
            <person name="Mauceli E."/>
            <person name="Morin E."/>
            <person name="Murat C."/>
            <person name="Pangilinan J.L."/>
            <person name="Park R."/>
            <person name="Pearson M."/>
            <person name="Quesneville H."/>
            <person name="Rouhier N."/>
            <person name="Sakthikumar S."/>
            <person name="Salamov A.A."/>
            <person name="Schmutz J."/>
            <person name="Selles B."/>
            <person name="Shapiro H."/>
            <person name="Tanguay P."/>
            <person name="Tuskan G.A."/>
            <person name="Henrissat B."/>
            <person name="Van de Peer Y."/>
            <person name="Rouze P."/>
            <person name="Ellis J.G."/>
            <person name="Dodds P.N."/>
            <person name="Schein J.E."/>
            <person name="Zhong S."/>
            <person name="Hamelin R.C."/>
            <person name="Grigoriev I.V."/>
            <person name="Szabo L.J."/>
            <person name="Martin F."/>
        </authorList>
    </citation>
    <scope>NUCLEOTIDE SEQUENCE [LARGE SCALE GENOMIC DNA]</scope>
    <source>
        <strain evidence="10">98AG31 / pathotype 3-4-7</strain>
    </source>
</reference>
<dbReference type="Pfam" id="PF04418">
    <property type="entry name" value="DUF543"/>
    <property type="match status" value="1"/>
</dbReference>
<dbReference type="RefSeq" id="XP_007409847.1">
    <property type="nucleotide sequence ID" value="XM_007409785.1"/>
</dbReference>
<keyword evidence="5 8" id="KW-1133">Transmembrane helix</keyword>
<evidence type="ECO:0000256" key="6">
    <source>
        <dbReference type="ARBA" id="ARBA00023128"/>
    </source>
</evidence>
<evidence type="ECO:0000256" key="5">
    <source>
        <dbReference type="ARBA" id="ARBA00022989"/>
    </source>
</evidence>
<proteinExistence type="inferred from homology"/>
<comment type="subcellular location">
    <subcellularLocation>
        <location evidence="8">Mitochondrion inner membrane</location>
        <topology evidence="8">Single-pass membrane protein</topology>
    </subcellularLocation>
</comment>
<keyword evidence="10" id="KW-1185">Reference proteome</keyword>
<evidence type="ECO:0000256" key="2">
    <source>
        <dbReference type="ARBA" id="ARBA00006792"/>
    </source>
</evidence>
<dbReference type="KEGG" id="mlr:MELLADRAFT_86329"/>
<evidence type="ECO:0000256" key="8">
    <source>
        <dbReference type="RuleBase" id="RU363011"/>
    </source>
</evidence>